<evidence type="ECO:0000313" key="16">
    <source>
        <dbReference type="Proteomes" id="UP000694523"/>
    </source>
</evidence>
<dbReference type="InterPro" id="IPR013087">
    <property type="entry name" value="Znf_C2H2_type"/>
</dbReference>
<sequence length="1711" mass="194490">MHYAGSRNSMDHGLPLLEVYCLSINCFASARSHLTAESDKVALVLKRLALSCFELFLSVSELEIPYEAWLQFHQSVQLAHDMLLEYGSTDLQALLQMTGEGGAWSNPVLTSLLTGQLTDPEEVDAYISLEGDGFMEMRVKHLEKIGEVAKAVVLAKACAECSFISNKSNFRQTYVSLLCQLLPNEEAISEISRLDCKDVLEITCNLENEGEENTAFILCTTYLTQQLQQQNQYCSWDLILLWSKLQRKLDPTLQSFLDRCLQLGAIAKTVHHLLYLVRVIQTEVEDLGVAQSVELCVKALQLPKQDDLDTRISVCKTISCLLADDIELCRACLLTEFLLGPSQEVFQSLEELYLRPDQKNDLENAVIPNSLRCELLLALKSYWPFDPEFWDWKTLKHQCISLLGLQPESEEEEQQEQEDKVVAQEKCKLAERQETSEALGMQNGFNGVPKSNALNKHHSNLSEIQNPSMSKKSRFQCQVCKKFFTDAQLVFHSKRHSQSSIHPCPVCLKRFNSRKELVPHLKQHTTSAVSLNKDKVKEEPDQKHTNSSKKHVDNDEHITFDYISRHYNLQNREECTCPGTDCPKVFKHSKYLYVHLKSEHKGDENVKYFHKMKDKREKCVFCRKHFISSYHYRKHRKSHYGDQPYTCLVVGCGAQFRSSNELGLHKQTHGFQLNYQCALKGCYVTYSDLGQVYHHEAEHFRDAAFTCTAPKCSKYYLSKTAFTEHLATHNIHFTEHDFELQRKAKRKYFKSSANDASACQIRSNNSPALNGDASHGSSPLEQTDNKQAKTTLVAVCFDGSKFTCGFEKCGMTFSRARDVQRHLKCAHPEHLKTENKEHKHDRERGFKSKVVKTESNQGANKQGHKKSKVPLLHIKAKKEQKASPQVTNPDTSVLHDALTEIVIGLCKLDLNCPSSPNEPPQLFPETTPSEILIHQVIMEKPGVSVLQKEAVLAVERDSTCKSTSDREDDQESLANAKPFVCDVKSCGFRTAKGYSLQRHYTRIHRRSLEKAKKLTSHKPYICDICSKPYRDKDLLRNHYIQEHNISDSQVNQMKCGCFRYEGTKTPERRSPHAHSSKSKEAKLLKQPGTDDEQSDSEAPEKELDPVKVEQNGEQKEDSEAGATHQGRAKRLAAKSNSNLCYILDRFSKPFHCVAKNCDAAFSTQAGLVRHLQMAHHYNRSQLLLENEGNEQSAEIKKESPKKRPLPNSDEPQPQYKCQFANCHASYHLKSSLARHTREVHSHPEVIRSKYEGCTSAFNHDGEQKKHALYNNSEYYDSLVVRLQSTQKNSLNGCQKKLIVSSQSPQKEDPDSANSQNAPTHLNSGENEPSLELNQKRTERTTKTDIKTENFNPLVFKSHEEALQMCQDRCLPEAYPCMIQDCDTVVQYLSSLHRHYINVHRMRRMDFDKEGNELVLNAEQLEEMIQRKSVRSTGVTCPNGVLKMEYQTETENSGDLSAPMSLHSIKTETQVETTPDSLGFPVEEKDEEQPSVERNGVLVGADEVLYGEPSTDGHSEEPAVVTQNCQKREERLSLEQIKPFLRPVTVDLSPPSSLRFITEKGFVDLSNKDRAMIKEKLKNRRSFDIALYKPVGFESSFLNFINDRVTKDKTVTSSKRQNFSRRSCSVKENNQMGIAQSRRRTHSPLLKSRVVCGITSIQNLKLDKVLAGCGDLAIRQLQYLKPVVVLQRPVCSTTLPDHYPADTNKSKLLLGS</sequence>
<name>A0A8C6S7S1_9GOBI</name>
<dbReference type="PROSITE" id="PS00028">
    <property type="entry name" value="ZINC_FINGER_C2H2_1"/>
    <property type="match status" value="10"/>
</dbReference>
<comment type="similarity">
    <text evidence="2">Belongs to the krueppel C2H2-type zinc-finger protein family.</text>
</comment>
<organism evidence="15 16">
    <name type="scientific">Neogobius melanostomus</name>
    <name type="common">round goby</name>
    <dbReference type="NCBI Taxonomy" id="47308"/>
    <lineage>
        <taxon>Eukaryota</taxon>
        <taxon>Metazoa</taxon>
        <taxon>Chordata</taxon>
        <taxon>Craniata</taxon>
        <taxon>Vertebrata</taxon>
        <taxon>Euteleostomi</taxon>
        <taxon>Actinopterygii</taxon>
        <taxon>Neopterygii</taxon>
        <taxon>Teleostei</taxon>
        <taxon>Neoteleostei</taxon>
        <taxon>Acanthomorphata</taxon>
        <taxon>Gobiaria</taxon>
        <taxon>Gobiiformes</taxon>
        <taxon>Gobioidei</taxon>
        <taxon>Gobiidae</taxon>
        <taxon>Benthophilinae</taxon>
        <taxon>Neogobiini</taxon>
        <taxon>Neogobius</taxon>
    </lineage>
</organism>
<keyword evidence="5" id="KW-0677">Repeat</keyword>
<dbReference type="SMART" id="SM00355">
    <property type="entry name" value="ZnF_C2H2"/>
    <property type="match status" value="13"/>
</dbReference>
<feature type="compositionally biased region" description="Basic and acidic residues" evidence="13">
    <location>
        <begin position="1333"/>
        <end position="1344"/>
    </location>
</feature>
<evidence type="ECO:0000256" key="4">
    <source>
        <dbReference type="ARBA" id="ARBA00022723"/>
    </source>
</evidence>
<evidence type="ECO:0000256" key="3">
    <source>
        <dbReference type="ARBA" id="ARBA00022553"/>
    </source>
</evidence>
<feature type="domain" description="C2H2-type" evidence="14">
    <location>
        <begin position="575"/>
        <end position="605"/>
    </location>
</feature>
<evidence type="ECO:0000256" key="13">
    <source>
        <dbReference type="SAM" id="MobiDB-lite"/>
    </source>
</evidence>
<keyword evidence="11" id="KW-0539">Nucleus</keyword>
<dbReference type="Proteomes" id="UP000694523">
    <property type="component" value="Unplaced"/>
</dbReference>
<dbReference type="Pfam" id="PF00096">
    <property type="entry name" value="zf-C2H2"/>
    <property type="match status" value="2"/>
</dbReference>
<evidence type="ECO:0000256" key="9">
    <source>
        <dbReference type="ARBA" id="ARBA00023125"/>
    </source>
</evidence>
<dbReference type="InterPro" id="IPR052251">
    <property type="entry name" value="GH-ZnFinger_Regulators"/>
</dbReference>
<dbReference type="PROSITE" id="PS50157">
    <property type="entry name" value="ZINC_FINGER_C2H2_2"/>
    <property type="match status" value="9"/>
</dbReference>
<feature type="domain" description="C2H2-type" evidence="14">
    <location>
        <begin position="1215"/>
        <end position="1245"/>
    </location>
</feature>
<proteinExistence type="inferred from homology"/>
<keyword evidence="6 12" id="KW-0863">Zinc-finger</keyword>
<keyword evidence="8" id="KW-0805">Transcription regulation</keyword>
<feature type="domain" description="C2H2-type" evidence="14">
    <location>
        <begin position="645"/>
        <end position="669"/>
    </location>
</feature>
<feature type="domain" description="C2H2-type" evidence="14">
    <location>
        <begin position="802"/>
        <end position="827"/>
    </location>
</feature>
<evidence type="ECO:0000256" key="2">
    <source>
        <dbReference type="ARBA" id="ARBA00006991"/>
    </source>
</evidence>
<evidence type="ECO:0000256" key="12">
    <source>
        <dbReference type="PROSITE-ProRule" id="PRU00042"/>
    </source>
</evidence>
<feature type="compositionally biased region" description="Polar residues" evidence="13">
    <location>
        <begin position="1466"/>
        <end position="1475"/>
    </location>
</feature>
<evidence type="ECO:0000256" key="7">
    <source>
        <dbReference type="ARBA" id="ARBA00022833"/>
    </source>
</evidence>
<dbReference type="Ensembl" id="ENSNMLT00000003303.1">
    <property type="protein sequence ID" value="ENSNMLP00000002867.1"/>
    <property type="gene ID" value="ENSNMLG00000002090.1"/>
</dbReference>
<accession>A0A8C6S7S1</accession>
<keyword evidence="10" id="KW-0804">Transcription</keyword>
<evidence type="ECO:0000256" key="6">
    <source>
        <dbReference type="ARBA" id="ARBA00022771"/>
    </source>
</evidence>
<dbReference type="Gene3D" id="3.30.160.60">
    <property type="entry name" value="Classic Zinc Finger"/>
    <property type="match status" value="5"/>
</dbReference>
<dbReference type="InterPro" id="IPR058902">
    <property type="entry name" value="zf_C2H2_ZNF292/Rlf"/>
</dbReference>
<feature type="domain" description="C2H2-type" evidence="14">
    <location>
        <begin position="705"/>
        <end position="737"/>
    </location>
</feature>
<dbReference type="GO" id="GO:0000981">
    <property type="term" value="F:DNA-binding transcription factor activity, RNA polymerase II-specific"/>
    <property type="evidence" value="ECO:0007669"/>
    <property type="project" value="TreeGrafter"/>
</dbReference>
<keyword evidence="4" id="KW-0479">Metal-binding</keyword>
<keyword evidence="7" id="KW-0862">Zinc</keyword>
<feature type="compositionally biased region" description="Polar residues" evidence="13">
    <location>
        <begin position="1311"/>
        <end position="1326"/>
    </location>
</feature>
<dbReference type="InterPro" id="IPR057986">
    <property type="entry name" value="TPR_Rlf/292/654"/>
</dbReference>
<evidence type="ECO:0000256" key="1">
    <source>
        <dbReference type="ARBA" id="ARBA00004123"/>
    </source>
</evidence>
<dbReference type="Pfam" id="PF25580">
    <property type="entry name" value="TPR_Rlf"/>
    <property type="match status" value="1"/>
</dbReference>
<evidence type="ECO:0000259" key="14">
    <source>
        <dbReference type="PROSITE" id="PS50157"/>
    </source>
</evidence>
<evidence type="ECO:0000256" key="5">
    <source>
        <dbReference type="ARBA" id="ARBA00022737"/>
    </source>
</evidence>
<dbReference type="GO" id="GO:0005634">
    <property type="term" value="C:nucleus"/>
    <property type="evidence" value="ECO:0007669"/>
    <property type="project" value="UniProtKB-SubCell"/>
</dbReference>
<keyword evidence="3" id="KW-0597">Phosphoprotein</keyword>
<evidence type="ECO:0000256" key="11">
    <source>
        <dbReference type="ARBA" id="ARBA00023242"/>
    </source>
</evidence>
<dbReference type="Ensembl" id="ENSNMLT00000002689.1">
    <property type="protein sequence ID" value="ENSNMLP00000002337.1"/>
    <property type="gene ID" value="ENSNMLG00000001731.1"/>
</dbReference>
<dbReference type="SUPFAM" id="SSF57667">
    <property type="entry name" value="beta-beta-alpha zinc fingers"/>
    <property type="match status" value="3"/>
</dbReference>
<feature type="region of interest" description="Disordered" evidence="13">
    <location>
        <begin position="760"/>
        <end position="785"/>
    </location>
</feature>
<feature type="domain" description="C2H2-type" evidence="14">
    <location>
        <begin position="617"/>
        <end position="644"/>
    </location>
</feature>
<dbReference type="GO" id="GO:0008270">
    <property type="term" value="F:zinc ion binding"/>
    <property type="evidence" value="ECO:0007669"/>
    <property type="project" value="UniProtKB-KW"/>
</dbReference>
<dbReference type="PANTHER" id="PTHR15507">
    <property type="entry name" value="ZINC FINGER PROTEIN RLF"/>
    <property type="match status" value="1"/>
</dbReference>
<dbReference type="GO" id="GO:0003677">
    <property type="term" value="F:DNA binding"/>
    <property type="evidence" value="ECO:0007669"/>
    <property type="project" value="UniProtKB-KW"/>
</dbReference>
<reference evidence="15" key="1">
    <citation type="submission" date="2025-05" db="UniProtKB">
        <authorList>
            <consortium name="Ensembl"/>
        </authorList>
    </citation>
    <scope>IDENTIFICATION</scope>
</reference>
<feature type="domain" description="C2H2-type" evidence="14">
    <location>
        <begin position="1020"/>
        <end position="1048"/>
    </location>
</feature>
<dbReference type="PANTHER" id="PTHR15507:SF18">
    <property type="entry name" value="ZINC FINGER PROTEIN RLF"/>
    <property type="match status" value="1"/>
</dbReference>
<feature type="region of interest" description="Disordered" evidence="13">
    <location>
        <begin position="1300"/>
        <end position="1344"/>
    </location>
</feature>
<evidence type="ECO:0000313" key="15">
    <source>
        <dbReference type="Ensembl" id="ENSNMLP00000002867.1"/>
    </source>
</evidence>
<keyword evidence="9" id="KW-0238">DNA-binding</keyword>
<dbReference type="InterPro" id="IPR036236">
    <property type="entry name" value="Znf_C2H2_sf"/>
</dbReference>
<dbReference type="Pfam" id="PF26218">
    <property type="entry name" value="zf_C2H2_ZNF292"/>
    <property type="match status" value="1"/>
</dbReference>
<keyword evidence="16" id="KW-1185">Reference proteome</keyword>
<feature type="domain" description="C2H2-type" evidence="14">
    <location>
        <begin position="502"/>
        <end position="529"/>
    </location>
</feature>
<comment type="subcellular location">
    <subcellularLocation>
        <location evidence="1">Nucleus</location>
    </subcellularLocation>
</comment>
<evidence type="ECO:0000256" key="10">
    <source>
        <dbReference type="ARBA" id="ARBA00023163"/>
    </source>
</evidence>
<feature type="domain" description="C2H2-type" evidence="14">
    <location>
        <begin position="1150"/>
        <end position="1180"/>
    </location>
</feature>
<feature type="region of interest" description="Disordered" evidence="13">
    <location>
        <begin position="1185"/>
        <end position="1213"/>
    </location>
</feature>
<evidence type="ECO:0000256" key="8">
    <source>
        <dbReference type="ARBA" id="ARBA00023015"/>
    </source>
</evidence>
<feature type="region of interest" description="Disordered" evidence="13">
    <location>
        <begin position="1465"/>
        <end position="1491"/>
    </location>
</feature>
<feature type="compositionally biased region" description="Basic and acidic residues" evidence="13">
    <location>
        <begin position="1098"/>
        <end position="1118"/>
    </location>
</feature>
<feature type="region of interest" description="Disordered" evidence="13">
    <location>
        <begin position="1065"/>
        <end position="1129"/>
    </location>
</feature>
<protein>
    <submittedName>
        <fullName evidence="15">Rearranged L-myc fusion</fullName>
    </submittedName>
</protein>